<organism evidence="3 4">
    <name type="scientific">Melanomma pulvis-pyrius CBS 109.77</name>
    <dbReference type="NCBI Taxonomy" id="1314802"/>
    <lineage>
        <taxon>Eukaryota</taxon>
        <taxon>Fungi</taxon>
        <taxon>Dikarya</taxon>
        <taxon>Ascomycota</taxon>
        <taxon>Pezizomycotina</taxon>
        <taxon>Dothideomycetes</taxon>
        <taxon>Pleosporomycetidae</taxon>
        <taxon>Pleosporales</taxon>
        <taxon>Melanommataceae</taxon>
        <taxon>Melanomma</taxon>
    </lineage>
</organism>
<name>A0A6A6XD25_9PLEO</name>
<evidence type="ECO:0000313" key="3">
    <source>
        <dbReference type="EMBL" id="KAF2794168.1"/>
    </source>
</evidence>
<feature type="transmembrane region" description="Helical" evidence="2">
    <location>
        <begin position="188"/>
        <end position="208"/>
    </location>
</feature>
<evidence type="ECO:0000313" key="4">
    <source>
        <dbReference type="Proteomes" id="UP000799757"/>
    </source>
</evidence>
<feature type="transmembrane region" description="Helical" evidence="2">
    <location>
        <begin position="228"/>
        <end position="246"/>
    </location>
</feature>
<keyword evidence="2" id="KW-0812">Transmembrane</keyword>
<feature type="compositionally biased region" description="Polar residues" evidence="1">
    <location>
        <begin position="1"/>
        <end position="13"/>
    </location>
</feature>
<keyword evidence="2" id="KW-1133">Transmembrane helix</keyword>
<keyword evidence="4" id="KW-1185">Reference proteome</keyword>
<dbReference type="Proteomes" id="UP000799757">
    <property type="component" value="Unassembled WGS sequence"/>
</dbReference>
<gene>
    <name evidence="3" type="ORF">K505DRAFT_361330</name>
</gene>
<reference evidence="3" key="1">
    <citation type="journal article" date="2020" name="Stud. Mycol.">
        <title>101 Dothideomycetes genomes: a test case for predicting lifestyles and emergence of pathogens.</title>
        <authorList>
            <person name="Haridas S."/>
            <person name="Albert R."/>
            <person name="Binder M."/>
            <person name="Bloem J."/>
            <person name="Labutti K."/>
            <person name="Salamov A."/>
            <person name="Andreopoulos B."/>
            <person name="Baker S."/>
            <person name="Barry K."/>
            <person name="Bills G."/>
            <person name="Bluhm B."/>
            <person name="Cannon C."/>
            <person name="Castanera R."/>
            <person name="Culley D."/>
            <person name="Daum C."/>
            <person name="Ezra D."/>
            <person name="Gonzalez J."/>
            <person name="Henrissat B."/>
            <person name="Kuo A."/>
            <person name="Liang C."/>
            <person name="Lipzen A."/>
            <person name="Lutzoni F."/>
            <person name="Magnuson J."/>
            <person name="Mondo S."/>
            <person name="Nolan M."/>
            <person name="Ohm R."/>
            <person name="Pangilinan J."/>
            <person name="Park H.-J."/>
            <person name="Ramirez L."/>
            <person name="Alfaro M."/>
            <person name="Sun H."/>
            <person name="Tritt A."/>
            <person name="Yoshinaga Y."/>
            <person name="Zwiers L.-H."/>
            <person name="Turgeon B."/>
            <person name="Goodwin S."/>
            <person name="Spatafora J."/>
            <person name="Crous P."/>
            <person name="Grigoriev I."/>
        </authorList>
    </citation>
    <scope>NUCLEOTIDE SEQUENCE</scope>
    <source>
        <strain evidence="3">CBS 109.77</strain>
    </source>
</reference>
<dbReference type="EMBL" id="MU001900">
    <property type="protein sequence ID" value="KAF2794168.1"/>
    <property type="molecule type" value="Genomic_DNA"/>
</dbReference>
<evidence type="ECO:0000256" key="2">
    <source>
        <dbReference type="SAM" id="Phobius"/>
    </source>
</evidence>
<accession>A0A6A6XD25</accession>
<dbReference type="AlphaFoldDB" id="A0A6A6XD25"/>
<feature type="region of interest" description="Disordered" evidence="1">
    <location>
        <begin position="1"/>
        <end position="120"/>
    </location>
</feature>
<feature type="compositionally biased region" description="Basic and acidic residues" evidence="1">
    <location>
        <begin position="60"/>
        <end position="85"/>
    </location>
</feature>
<proteinExistence type="predicted"/>
<keyword evidence="2" id="KW-0472">Membrane</keyword>
<feature type="compositionally biased region" description="Polar residues" evidence="1">
    <location>
        <begin position="25"/>
        <end position="43"/>
    </location>
</feature>
<sequence>MSPSNNLRSSPYTPEQMRKVLRNALSPTEMASSPLSYKCQSPAMNFESGYCSETSSDSGDGEHTRQRERKNPHAHGSLERPRTKPNEGTPIITVQTPSTAPLDAPSSPVRPLCTPSPSRNIHRASAQTYEVEAPFLQAMIGLLERQANIAPDHVLTKSDVRKIVRKEVQKHQEISYDARLSRKTLSSFVTSGGILGLAAGVAGLAVYQRVWARHPEEMRWYVDGGLKGGLLGLAGAVVVKGMLWGLDQLRRG</sequence>
<protein>
    <submittedName>
        <fullName evidence="3">Uncharacterized protein</fullName>
    </submittedName>
</protein>
<dbReference type="OrthoDB" id="3800254at2759"/>
<evidence type="ECO:0000256" key="1">
    <source>
        <dbReference type="SAM" id="MobiDB-lite"/>
    </source>
</evidence>